<keyword evidence="3" id="KW-1185">Reference proteome</keyword>
<dbReference type="HOGENOM" id="CLU_098644_0_0_11"/>
<proteinExistence type="predicted"/>
<dbReference type="Pfam" id="PF09509">
    <property type="entry name" value="Hypoth_Ymh"/>
    <property type="match status" value="1"/>
</dbReference>
<dbReference type="AlphaFoldDB" id="A5CP67"/>
<sequence length="246" mass="27583">MDESWVKERLEWWIINARAARITGTSSRGAREIYGFIYESSDRYQDLRDAAAQTHSIIARVLNRKDVPSLLKRSDKAYWVQEGIEFAEHALSVIKTQSETREKLGTTAPTMKADALHPTIWRAASGRWESGHYSDAVQRAATALGGHIKDLTGRYELGDSELVAQAFSLSSPQEGKPRLRWPGRDEDLTVKSMRVGILNMSQGVFAAIRNTTTHATTNLPKQEALEQLATLSILARWIDKCELTSI</sequence>
<accession>A5CP67</accession>
<reference evidence="2 3" key="1">
    <citation type="journal article" date="2008" name="J. Bacteriol.">
        <title>The genome sequence of the tomato-pathogenic actinomycete Clavibacter michiganensis subsp. michiganensis NCPPB382 reveals a large island involved in pathogenicity.</title>
        <authorList>
            <person name="Gartemann K.H."/>
            <person name="Abt B."/>
            <person name="Bekel T."/>
            <person name="Burger A."/>
            <person name="Engemann J."/>
            <person name="Flugel M."/>
            <person name="Gaigalat L."/>
            <person name="Goesmann A."/>
            <person name="Grafen I."/>
            <person name="Kalinowski J."/>
            <person name="Kaup O."/>
            <person name="Kirchner O."/>
            <person name="Krause L."/>
            <person name="Linke B."/>
            <person name="McHardy A."/>
            <person name="Meyer F."/>
            <person name="Pohle S."/>
            <person name="Ruckert C."/>
            <person name="Schneiker S."/>
            <person name="Zellermann E.M."/>
            <person name="Puhler A."/>
            <person name="Eichenlaub R."/>
            <person name="Kaiser O."/>
            <person name="Bartels D."/>
        </authorList>
    </citation>
    <scope>NUCLEOTIDE SEQUENCE [LARGE SCALE GENOMIC DNA]</scope>
    <source>
        <strain evidence="2 3">NCPPB 382</strain>
    </source>
</reference>
<evidence type="ECO:0000313" key="3">
    <source>
        <dbReference type="Proteomes" id="UP000001564"/>
    </source>
</evidence>
<dbReference type="KEGG" id="cmi:CMM_0828"/>
<protein>
    <recommendedName>
        <fullName evidence="1">Conserved hypothetical protein CHP02391 domain-containing protein</fullName>
    </recommendedName>
</protein>
<dbReference type="InterPro" id="IPR012654">
    <property type="entry name" value="CHP02391"/>
</dbReference>
<organism evidence="2 3">
    <name type="scientific">Clavibacter michiganensis subsp. michiganensis (strain NCPPB 382)</name>
    <dbReference type="NCBI Taxonomy" id="443906"/>
    <lineage>
        <taxon>Bacteria</taxon>
        <taxon>Bacillati</taxon>
        <taxon>Actinomycetota</taxon>
        <taxon>Actinomycetes</taxon>
        <taxon>Micrococcales</taxon>
        <taxon>Microbacteriaceae</taxon>
        <taxon>Clavibacter</taxon>
    </lineage>
</organism>
<feature type="domain" description="Conserved hypothetical protein CHP02391" evidence="1">
    <location>
        <begin position="115"/>
        <end position="238"/>
    </location>
</feature>
<evidence type="ECO:0000313" key="2">
    <source>
        <dbReference type="EMBL" id="CAN00862.1"/>
    </source>
</evidence>
<dbReference type="eggNOG" id="ENOG502ZAD4">
    <property type="taxonomic scope" value="Bacteria"/>
</dbReference>
<dbReference type="EMBL" id="AM711867">
    <property type="protein sequence ID" value="CAN00862.1"/>
    <property type="molecule type" value="Genomic_DNA"/>
</dbReference>
<gene>
    <name evidence="2" type="ordered locus">CMM_0828</name>
</gene>
<dbReference type="RefSeq" id="WP_012037513.1">
    <property type="nucleotide sequence ID" value="NC_009480.1"/>
</dbReference>
<dbReference type="Proteomes" id="UP000001564">
    <property type="component" value="Chromosome"/>
</dbReference>
<name>A5CP67_CLAM3</name>
<evidence type="ECO:0000259" key="1">
    <source>
        <dbReference type="Pfam" id="PF09509"/>
    </source>
</evidence>